<name>A0A1A8XSA9_9PROT</name>
<keyword evidence="1" id="KW-0732">Signal</keyword>
<feature type="chain" id="PRO_5008381679" description="Secreted peptide" evidence="1">
    <location>
        <begin position="23"/>
        <end position="94"/>
    </location>
</feature>
<evidence type="ECO:0000313" key="2">
    <source>
        <dbReference type="EMBL" id="SBT07985.1"/>
    </source>
</evidence>
<dbReference type="STRING" id="1860102.ACCAA_510032"/>
<evidence type="ECO:0000313" key="3">
    <source>
        <dbReference type="Proteomes" id="UP000199169"/>
    </source>
</evidence>
<feature type="signal peptide" evidence="1">
    <location>
        <begin position="1"/>
        <end position="22"/>
    </location>
</feature>
<gene>
    <name evidence="2" type="ORF">ACCAA_510032</name>
</gene>
<dbReference type="AlphaFoldDB" id="A0A1A8XSA9"/>
<protein>
    <recommendedName>
        <fullName evidence="4">Secreted peptide</fullName>
    </recommendedName>
</protein>
<reference evidence="2 3" key="1">
    <citation type="submission" date="2016-06" db="EMBL/GenBank/DDBJ databases">
        <authorList>
            <person name="Kjaerup R.B."/>
            <person name="Dalgaard T.S."/>
            <person name="Juul-Madsen H.R."/>
        </authorList>
    </citation>
    <scope>NUCLEOTIDE SEQUENCE [LARGE SCALE GENOMIC DNA]</scope>
    <source>
        <strain evidence="2">3</strain>
    </source>
</reference>
<organism evidence="2 3">
    <name type="scientific">Candidatus Accumulibacter aalborgensis</name>
    <dbReference type="NCBI Taxonomy" id="1860102"/>
    <lineage>
        <taxon>Bacteria</taxon>
        <taxon>Pseudomonadati</taxon>
        <taxon>Pseudomonadota</taxon>
        <taxon>Betaproteobacteria</taxon>
        <taxon>Candidatus Accumulibacter</taxon>
    </lineage>
</organism>
<accession>A0A1A8XSA9</accession>
<keyword evidence="3" id="KW-1185">Reference proteome</keyword>
<proteinExistence type="predicted"/>
<dbReference type="EMBL" id="FLQX01000129">
    <property type="protein sequence ID" value="SBT07985.1"/>
    <property type="molecule type" value="Genomic_DNA"/>
</dbReference>
<dbReference type="Proteomes" id="UP000199169">
    <property type="component" value="Unassembled WGS sequence"/>
</dbReference>
<evidence type="ECO:0008006" key="4">
    <source>
        <dbReference type="Google" id="ProtNLM"/>
    </source>
</evidence>
<evidence type="ECO:0000256" key="1">
    <source>
        <dbReference type="SAM" id="SignalP"/>
    </source>
</evidence>
<sequence length="94" mass="9469">MKHVPRKVAVVAAVAAVSVAPAAVAVVAVVGGAALVVAVVAVRVAVGAPATDSLGRRPPTSVFGGLTRPYPDFHRCSRGCGNERTRLGKTQLSV</sequence>